<reference evidence="1 2" key="1">
    <citation type="journal article" date="2017" name="Chemistry">
        <title>Isolation, Biosynthesis and Chemical Modifications of Rubterolones A-F: Rare Tropolone Alkaloids from Actinomadura sp. 5-2.</title>
        <authorList>
            <person name="Guo H."/>
            <person name="Benndorf R."/>
            <person name="Leichnitz D."/>
            <person name="Klassen J.L."/>
            <person name="Vollmers J."/>
            <person name="Gorls H."/>
            <person name="Steinacker M."/>
            <person name="Weigel C."/>
            <person name="Dahse H.M."/>
            <person name="Kaster A.K."/>
            <person name="de Beer Z.W."/>
            <person name="Poulsen M."/>
            <person name="Beemelmanns C."/>
        </authorList>
    </citation>
    <scope>NUCLEOTIDE SEQUENCE [LARGE SCALE GENOMIC DNA]</scope>
    <source>
        <strain evidence="1 2">5-2</strain>
    </source>
</reference>
<dbReference type="AlphaFoldDB" id="A0A2P4US24"/>
<name>A0A2P4US24_9ACTN</name>
<proteinExistence type="predicted"/>
<protein>
    <submittedName>
        <fullName evidence="1">Uncharacterized protein</fullName>
    </submittedName>
</protein>
<evidence type="ECO:0000313" key="2">
    <source>
        <dbReference type="Proteomes" id="UP000242367"/>
    </source>
</evidence>
<organism evidence="1 2">
    <name type="scientific">Actinomadura rubteroloni</name>
    <dbReference type="NCBI Taxonomy" id="1926885"/>
    <lineage>
        <taxon>Bacteria</taxon>
        <taxon>Bacillati</taxon>
        <taxon>Actinomycetota</taxon>
        <taxon>Actinomycetes</taxon>
        <taxon>Streptosporangiales</taxon>
        <taxon>Thermomonosporaceae</taxon>
        <taxon>Actinomadura</taxon>
    </lineage>
</organism>
<comment type="caution">
    <text evidence="1">The sequence shown here is derived from an EMBL/GenBank/DDBJ whole genome shotgun (WGS) entry which is preliminary data.</text>
</comment>
<dbReference type="Proteomes" id="UP000242367">
    <property type="component" value="Unassembled WGS sequence"/>
</dbReference>
<gene>
    <name evidence="1" type="ORF">BTM25_22730</name>
</gene>
<dbReference type="EMBL" id="MTBP01000001">
    <property type="protein sequence ID" value="POM27850.1"/>
    <property type="molecule type" value="Genomic_DNA"/>
</dbReference>
<keyword evidence="2" id="KW-1185">Reference proteome</keyword>
<accession>A0A2P4US24</accession>
<sequence length="142" mass="16147">MISRIDSAPVPGFSFPPIVQDIRKNDRCMQRRPDVARSKRTAQSRYGFISTAGFNEHIRQRVNTRQIAATESVAQHTLRFIEFFQIQQELAIAVGGLRDAYPNRFPIEEPGPVRIRRFERLGTSHQVVSHVPSPRLTCPGPP</sequence>
<evidence type="ECO:0000313" key="1">
    <source>
        <dbReference type="EMBL" id="POM27850.1"/>
    </source>
</evidence>